<dbReference type="EMBL" id="CAEX01006360">
    <property type="protein sequence ID" value="CCD20811.1"/>
    <property type="molecule type" value="Genomic_DNA"/>
</dbReference>
<keyword evidence="3" id="KW-1185">Reference proteome</keyword>
<feature type="compositionally biased region" description="Low complexity" evidence="1">
    <location>
        <begin position="126"/>
        <end position="144"/>
    </location>
</feature>
<reference evidence="2 3" key="1">
    <citation type="journal article" date="2012" name="Proc. Natl. Acad. Sci. U.S.A.">
        <title>Antigenic diversity is generated by distinct evolutionary mechanisms in African trypanosome species.</title>
        <authorList>
            <person name="Jackson A.P."/>
            <person name="Berry A."/>
            <person name="Aslett M."/>
            <person name="Allison H.C."/>
            <person name="Burton P."/>
            <person name="Vavrova-Anderson J."/>
            <person name="Brown R."/>
            <person name="Browne H."/>
            <person name="Corton N."/>
            <person name="Hauser H."/>
            <person name="Gamble J."/>
            <person name="Gilderthorp R."/>
            <person name="Marcello L."/>
            <person name="McQuillan J."/>
            <person name="Otto T.D."/>
            <person name="Quail M.A."/>
            <person name="Sanders M.J."/>
            <person name="van Tonder A."/>
            <person name="Ginger M.L."/>
            <person name="Field M.C."/>
            <person name="Barry J.D."/>
            <person name="Hertz-Fowler C."/>
            <person name="Berriman M."/>
        </authorList>
    </citation>
    <scope>NUCLEOTIDE SEQUENCE</scope>
    <source>
        <strain evidence="2 3">Y486</strain>
    </source>
</reference>
<feature type="region of interest" description="Disordered" evidence="1">
    <location>
        <begin position="1"/>
        <end position="241"/>
    </location>
</feature>
<dbReference type="AlphaFoldDB" id="F9WTB8"/>
<feature type="compositionally biased region" description="Polar residues" evidence="1">
    <location>
        <begin position="8"/>
        <end position="17"/>
    </location>
</feature>
<feature type="compositionally biased region" description="Basic and acidic residues" evidence="1">
    <location>
        <begin position="23"/>
        <end position="64"/>
    </location>
</feature>
<feature type="compositionally biased region" description="Basic residues" evidence="1">
    <location>
        <begin position="78"/>
        <end position="87"/>
    </location>
</feature>
<dbReference type="Proteomes" id="UP000009027">
    <property type="component" value="Unassembled WGS sequence"/>
</dbReference>
<sequence>MRHRGQTLAASNVTTRGPQPCHLHGDRKNSTEDARPATTANKKEKITEDGDTKRHSERNTDRGSSRAHNTTPPSKMKIVTKNKVKHATIKEHQTRRQSEKGREKWPGKKQAAQGTAQHSTPRHAKTSQNTKQKQTQKQTQNAKQKGLETSTPQFVLAKRRPRHERNPTAGSQKKQNKKQQKNRKKKKEKKERKRRRKKGESAEQTGEVTKCGSPKTKKKNVVLQETAGGKTINKVKKNKKK</sequence>
<accession>F9WTB8</accession>
<evidence type="ECO:0000313" key="3">
    <source>
        <dbReference type="Proteomes" id="UP000009027"/>
    </source>
</evidence>
<organism evidence="2 3">
    <name type="scientific">Trypanosoma vivax (strain Y486)</name>
    <dbReference type="NCBI Taxonomy" id="1055687"/>
    <lineage>
        <taxon>Eukaryota</taxon>
        <taxon>Discoba</taxon>
        <taxon>Euglenozoa</taxon>
        <taxon>Kinetoplastea</taxon>
        <taxon>Metakinetoplastina</taxon>
        <taxon>Trypanosomatida</taxon>
        <taxon>Trypanosomatidae</taxon>
        <taxon>Trypanosoma</taxon>
        <taxon>Duttonella</taxon>
    </lineage>
</organism>
<name>F9WTB8_TRYVY</name>
<feature type="compositionally biased region" description="Basic residues" evidence="1">
    <location>
        <begin position="174"/>
        <end position="198"/>
    </location>
</feature>
<evidence type="ECO:0000313" key="2">
    <source>
        <dbReference type="EMBL" id="CCD20811.1"/>
    </source>
</evidence>
<gene>
    <name evidence="2" type="ORF">TvY486_0036870</name>
</gene>
<protein>
    <submittedName>
        <fullName evidence="2">Uncharacterized protein</fullName>
    </submittedName>
</protein>
<dbReference type="VEuPathDB" id="TriTrypDB:TvY486_0036870"/>
<evidence type="ECO:0000256" key="1">
    <source>
        <dbReference type="SAM" id="MobiDB-lite"/>
    </source>
</evidence>
<proteinExistence type="predicted"/>
<feature type="compositionally biased region" description="Basic and acidic residues" evidence="1">
    <location>
        <begin position="88"/>
        <end position="106"/>
    </location>
</feature>